<evidence type="ECO:0000256" key="1">
    <source>
        <dbReference type="SAM" id="MobiDB-lite"/>
    </source>
</evidence>
<proteinExistence type="predicted"/>
<dbReference type="RefSeq" id="WP_146483422.1">
    <property type="nucleotide sequence ID" value="NZ_CP042266.1"/>
</dbReference>
<feature type="region of interest" description="Disordered" evidence="1">
    <location>
        <begin position="139"/>
        <end position="205"/>
    </location>
</feature>
<protein>
    <recommendedName>
        <fullName evidence="4">DUF4241 domain-containing protein</fullName>
    </recommendedName>
</protein>
<evidence type="ECO:0008006" key="4">
    <source>
        <dbReference type="Google" id="ProtNLM"/>
    </source>
</evidence>
<dbReference type="Proteomes" id="UP000320580">
    <property type="component" value="Chromosome"/>
</dbReference>
<sequence>MERTGDVRLVAGPEDASYLEVVFVPGKHVGTVWNDPATPVVVTEIEEVAAARVPSGRLMVDAPWHDDEVREYELGLPTSPPREPAVRIPPGTYRIEIAWTAGPYEFFGERFDGVEYAAARLVISDDPVFGWEREAWASTTMSTGSGRRTSVSRPTPMSAASPMPPRGQPCRLPFARSLTASRHRVIRRRPGARSPGDGSATRHRS</sequence>
<gene>
    <name evidence="2" type="ORF">FQU76_29760</name>
</gene>
<keyword evidence="3" id="KW-1185">Reference proteome</keyword>
<name>A0A5B8JE40_9ACTN</name>
<feature type="compositionally biased region" description="Basic residues" evidence="1">
    <location>
        <begin position="181"/>
        <end position="191"/>
    </location>
</feature>
<dbReference type="EMBL" id="CP042266">
    <property type="protein sequence ID" value="QDY80025.1"/>
    <property type="molecule type" value="Genomic_DNA"/>
</dbReference>
<organism evidence="2 3">
    <name type="scientific">Streptomyces qinzhouensis</name>
    <dbReference type="NCBI Taxonomy" id="2599401"/>
    <lineage>
        <taxon>Bacteria</taxon>
        <taxon>Bacillati</taxon>
        <taxon>Actinomycetota</taxon>
        <taxon>Actinomycetes</taxon>
        <taxon>Kitasatosporales</taxon>
        <taxon>Streptomycetaceae</taxon>
        <taxon>Streptomyces</taxon>
    </lineage>
</organism>
<reference evidence="2 3" key="1">
    <citation type="submission" date="2019-07" db="EMBL/GenBank/DDBJ databases">
        <authorList>
            <person name="Zhu P."/>
        </authorList>
    </citation>
    <scope>NUCLEOTIDE SEQUENCE [LARGE SCALE GENOMIC DNA]</scope>
    <source>
        <strain evidence="2 3">SSL-25</strain>
    </source>
</reference>
<evidence type="ECO:0000313" key="3">
    <source>
        <dbReference type="Proteomes" id="UP000320580"/>
    </source>
</evidence>
<dbReference type="OrthoDB" id="9789980at2"/>
<accession>A0A5B8JE40</accession>
<evidence type="ECO:0000313" key="2">
    <source>
        <dbReference type="EMBL" id="QDY80025.1"/>
    </source>
</evidence>
<dbReference type="AlphaFoldDB" id="A0A5B8JE40"/>
<dbReference type="KEGG" id="sqz:FQU76_29760"/>
<feature type="compositionally biased region" description="Low complexity" evidence="1">
    <location>
        <begin position="139"/>
        <end position="161"/>
    </location>
</feature>